<keyword evidence="3" id="KW-0813">Transport</keyword>
<dbReference type="InterPro" id="IPR011055">
    <property type="entry name" value="Dup_hybrid_motif"/>
</dbReference>
<dbReference type="RefSeq" id="WP_067483999.1">
    <property type="nucleotide sequence ID" value="NZ_JARQAN010000002.1"/>
</dbReference>
<keyword evidence="10" id="KW-1185">Reference proteome</keyword>
<evidence type="ECO:0000313" key="10">
    <source>
        <dbReference type="Proteomes" id="UP000078516"/>
    </source>
</evidence>
<keyword evidence="6" id="KW-0598">Phosphotransferase system</keyword>
<dbReference type="AlphaFoldDB" id="A0A179EQG1"/>
<dbReference type="GO" id="GO:0005737">
    <property type="term" value="C:cytoplasm"/>
    <property type="evidence" value="ECO:0007669"/>
    <property type="project" value="UniProtKB-SubCell"/>
</dbReference>
<dbReference type="PROSITE" id="PS51093">
    <property type="entry name" value="PTS_EIIA_TYPE_1"/>
    <property type="match status" value="1"/>
</dbReference>
<keyword evidence="5" id="KW-0808">Transferase</keyword>
<keyword evidence="7" id="KW-0418">Kinase</keyword>
<feature type="domain" description="PTS EIIA type-1" evidence="8">
    <location>
        <begin position="27"/>
        <end position="131"/>
    </location>
</feature>
<dbReference type="EMBL" id="LWMN01000013">
    <property type="protein sequence ID" value="OAQ55488.1"/>
    <property type="molecule type" value="Genomic_DNA"/>
</dbReference>
<evidence type="ECO:0000256" key="2">
    <source>
        <dbReference type="ARBA" id="ARBA00004651"/>
    </source>
</evidence>
<name>A0A179EQG1_ENTTH</name>
<dbReference type="Pfam" id="PF00358">
    <property type="entry name" value="PTS_EIIA_1"/>
    <property type="match status" value="1"/>
</dbReference>
<organism evidence="9 10">
    <name type="scientific">Enterococcus thailandicus</name>
    <dbReference type="NCBI Taxonomy" id="417368"/>
    <lineage>
        <taxon>Bacteria</taxon>
        <taxon>Bacillati</taxon>
        <taxon>Bacillota</taxon>
        <taxon>Bacilli</taxon>
        <taxon>Lactobacillales</taxon>
        <taxon>Enterococcaceae</taxon>
        <taxon>Enterococcus</taxon>
    </lineage>
</organism>
<evidence type="ECO:0000256" key="6">
    <source>
        <dbReference type="ARBA" id="ARBA00022683"/>
    </source>
</evidence>
<dbReference type="FunFam" id="2.70.70.10:FF:000001">
    <property type="entry name" value="PTS system glucose-specific IIA component"/>
    <property type="match status" value="1"/>
</dbReference>
<dbReference type="Gene3D" id="2.70.70.10">
    <property type="entry name" value="Glucose Permease (Domain IIA)"/>
    <property type="match status" value="1"/>
</dbReference>
<dbReference type="PANTHER" id="PTHR45008">
    <property type="entry name" value="PTS SYSTEM GLUCOSE-SPECIFIC EIIA COMPONENT"/>
    <property type="match status" value="1"/>
</dbReference>
<protein>
    <recommendedName>
        <fullName evidence="8">PTS EIIA type-1 domain-containing protein</fullName>
    </recommendedName>
</protein>
<keyword evidence="4" id="KW-0762">Sugar transport</keyword>
<evidence type="ECO:0000256" key="4">
    <source>
        <dbReference type="ARBA" id="ARBA00022597"/>
    </source>
</evidence>
<dbReference type="Proteomes" id="UP000078516">
    <property type="component" value="Unassembled WGS sequence"/>
</dbReference>
<dbReference type="GO" id="GO:0009401">
    <property type="term" value="P:phosphoenolpyruvate-dependent sugar phosphotransferase system"/>
    <property type="evidence" value="ECO:0007669"/>
    <property type="project" value="UniProtKB-KW"/>
</dbReference>
<evidence type="ECO:0000256" key="3">
    <source>
        <dbReference type="ARBA" id="ARBA00022448"/>
    </source>
</evidence>
<reference evidence="9 10" key="1">
    <citation type="submission" date="2016-04" db="EMBL/GenBank/DDBJ databases">
        <title>Draft genome of an Enterococcus thailandicus strain isolated from bovine feces.</title>
        <authorList>
            <person name="Beukers A.G."/>
            <person name="Zaheer R."/>
            <person name="Goji N."/>
            <person name="Cook S.R."/>
            <person name="Amoako K."/>
            <person name="Chaves A.V."/>
            <person name="Ward M.P."/>
            <person name="Mcallister T.A."/>
        </authorList>
    </citation>
    <scope>NUCLEOTIDE SEQUENCE [LARGE SCALE GENOMIC DNA]</scope>
    <source>
        <strain evidence="9 10">F0711D 46</strain>
    </source>
</reference>
<dbReference type="PANTHER" id="PTHR45008:SF1">
    <property type="entry name" value="PTS SYSTEM GLUCOSE-SPECIFIC EIIA COMPONENT"/>
    <property type="match status" value="1"/>
</dbReference>
<accession>A0A179EQG1</accession>
<dbReference type="NCBIfam" id="TIGR00830">
    <property type="entry name" value="PTBA"/>
    <property type="match status" value="1"/>
</dbReference>
<evidence type="ECO:0000259" key="8">
    <source>
        <dbReference type="PROSITE" id="PS51093"/>
    </source>
</evidence>
<evidence type="ECO:0000256" key="5">
    <source>
        <dbReference type="ARBA" id="ARBA00022679"/>
    </source>
</evidence>
<comment type="caution">
    <text evidence="9">The sequence shown here is derived from an EMBL/GenBank/DDBJ whole genome shotgun (WGS) entry which is preliminary data.</text>
</comment>
<sequence>MFFKKNKKEKLYSPCFGKLIDLSEVKDEVFSKRMMGDGYAVLPETNDVYSPVTGQVMTIFPTKHAIGIRTSYGVEVLIHIGIDTVDLEGLPFKLYIKEGQIVDQQTKLLTVDLAFLEQKGKNSAVIVLLTNSDMLKKIRLTNVEQVTAGSEIGSAELK</sequence>
<evidence type="ECO:0000256" key="7">
    <source>
        <dbReference type="ARBA" id="ARBA00022777"/>
    </source>
</evidence>
<dbReference type="PROSITE" id="PS00371">
    <property type="entry name" value="PTS_EIIA_TYPE_1_HIS"/>
    <property type="match status" value="1"/>
</dbReference>
<dbReference type="InterPro" id="IPR001127">
    <property type="entry name" value="PTS_EIIA_1_perm"/>
</dbReference>
<evidence type="ECO:0000256" key="1">
    <source>
        <dbReference type="ARBA" id="ARBA00004496"/>
    </source>
</evidence>
<dbReference type="GO" id="GO:0016301">
    <property type="term" value="F:kinase activity"/>
    <property type="evidence" value="ECO:0007669"/>
    <property type="project" value="UniProtKB-KW"/>
</dbReference>
<dbReference type="SUPFAM" id="SSF51261">
    <property type="entry name" value="Duplicated hybrid motif"/>
    <property type="match status" value="1"/>
</dbReference>
<comment type="subcellular location">
    <subcellularLocation>
        <location evidence="2">Cell membrane</location>
        <topology evidence="2">Multi-pass membrane protein</topology>
    </subcellularLocation>
    <subcellularLocation>
        <location evidence="1">Cytoplasm</location>
    </subcellularLocation>
</comment>
<proteinExistence type="predicted"/>
<dbReference type="GO" id="GO:0005886">
    <property type="term" value="C:plasma membrane"/>
    <property type="evidence" value="ECO:0007669"/>
    <property type="project" value="UniProtKB-SubCell"/>
</dbReference>
<dbReference type="InterPro" id="IPR050890">
    <property type="entry name" value="PTS_EIIA_component"/>
</dbReference>
<gene>
    <name evidence="9" type="ORF">A6E74_08330</name>
</gene>
<evidence type="ECO:0000313" key="9">
    <source>
        <dbReference type="EMBL" id="OAQ55488.1"/>
    </source>
</evidence>